<feature type="compositionally biased region" description="Polar residues" evidence="1">
    <location>
        <begin position="326"/>
        <end position="350"/>
    </location>
</feature>
<name>A0A060H2H1_XYLFS</name>
<dbReference type="PATRIC" id="fig|155920.8.peg.190"/>
<sequence>MQHAAARSGDPRLQALAGLTTALGAKNTIDAVRQDPRALGGLNASLTLGRSTHDSTTTTTTTTAAGSNVNAGGNVRISATGDGNASSITIQGSHVRGDNMTYLKADGDIALLAAQNTVTNQRDSRGRSTGVGVAVNLGSSGTSAGLTAHASTSTGSGQSTDLTWTNSHVGGGNLLTIEAGGDLLMKGAIGTAKHVIADIAGNLTIQSLQDTHHYRSKDRSLGGSLTVGAGVSGSANLNNQTIRSDYASVTEQSGLFTGDGGYDITVGGQTHLIGGAITSNSTAIHNGLNTLDTGTLILQDIENRANYTATQVNLGGGYSRNGGTVGTDQQGHAATATQVPGTTLPTHNGLSASPPSAMTASHSSHSTTYSGISQGALTIRDPAAQHALTGHTAAQTIAGLNRDILTDTATSNALTPIFDEQRINAGFDIVTALQRETGTFINNRAAEADLKTRQATAAHQAAHDPTNGFNDQQRQTLRDQAITLTNEAHAIKDAWGPGGTYRQITTALAAGASGNVSAASSDLAKQMIVNYVQQQGATAIGHWVATGQLTEGSPLHAALHALLACAGAAASQQRCSSGAQGAAASSVLTGLFSDPRPEDTAQDREAKRNLITSIVTGIASTTHTDAATATNAAIAAVDNNWLATQQVIQMKQDISAAKNNLERLKVIAKWGGIYTKQEVLTTVGLVNGLGEAGINDIKGMLEFLSDPVAGLKALKELIVNPEVRQQLGDSVFQELDNKIDRMQTALMVGGDEHAVQYGRDLGSLVWDIGSVAIGVGGVAKAGGALAKAGINVSEDVLERMAARNLEKLVVQYEKYVDNAVSLIDKRHPNNKFIISGKQLEPLPYDPNVPGGSNKSGTTKVFPSEVLTDKEIRQYAETWAQGAPFKETSKKGVYVAKVSDGSTVTLRSVSSSSNETKARWTIQIENNPKLREIVKKNKVEFKFR</sequence>
<feature type="region of interest" description="Disordered" evidence="1">
    <location>
        <begin position="320"/>
        <end position="369"/>
    </location>
</feature>
<dbReference type="AlphaFoldDB" id="A0A060H2H1"/>
<accession>A0A060H2H1</accession>
<reference evidence="2 3" key="1">
    <citation type="submission" date="2013-08" db="EMBL/GenBank/DDBJ databases">
        <authorList>
            <person name="Stouthamer R."/>
            <person name="Nunney L."/>
        </authorList>
    </citation>
    <scope>NUCLEOTIDE SEQUENCE [LARGE SCALE GENOMIC DNA]</scope>
    <source>
        <strain evidence="3">ann-1</strain>
    </source>
</reference>
<dbReference type="GO" id="GO:0003824">
    <property type="term" value="F:catalytic activity"/>
    <property type="evidence" value="ECO:0007669"/>
    <property type="project" value="UniProtKB-ARBA"/>
</dbReference>
<evidence type="ECO:0008006" key="4">
    <source>
        <dbReference type="Google" id="ProtNLM"/>
    </source>
</evidence>
<dbReference type="Pfam" id="PF13332">
    <property type="entry name" value="Fil_haemagg_2"/>
    <property type="match status" value="1"/>
</dbReference>
<evidence type="ECO:0000313" key="3">
    <source>
        <dbReference type="Proteomes" id="UP000027215"/>
    </source>
</evidence>
<evidence type="ECO:0000313" key="2">
    <source>
        <dbReference type="EMBL" id="AIC10934.1"/>
    </source>
</evidence>
<feature type="compositionally biased region" description="Low complexity" evidence="1">
    <location>
        <begin position="351"/>
        <end position="369"/>
    </location>
</feature>
<proteinExistence type="predicted"/>
<dbReference type="Proteomes" id="UP000027215">
    <property type="component" value="Chromosome"/>
</dbReference>
<feature type="region of interest" description="Disordered" evidence="1">
    <location>
        <begin position="42"/>
        <end position="69"/>
    </location>
</feature>
<dbReference type="InterPro" id="IPR025157">
    <property type="entry name" value="Hemagglutinin_rpt"/>
</dbReference>
<dbReference type="EMBL" id="CP006696">
    <property type="protein sequence ID" value="AIC10934.1"/>
    <property type="molecule type" value="Genomic_DNA"/>
</dbReference>
<gene>
    <name evidence="2" type="ORF">D934_00810</name>
</gene>
<dbReference type="KEGG" id="xfs:D934_00810"/>
<dbReference type="HOGENOM" id="CLU_017035_0_0_6"/>
<organism evidence="2 3">
    <name type="scientific">Xylella fastidiosa subsp. sandyi Ann-1</name>
    <dbReference type="NCBI Taxonomy" id="155920"/>
    <lineage>
        <taxon>Bacteria</taxon>
        <taxon>Pseudomonadati</taxon>
        <taxon>Pseudomonadota</taxon>
        <taxon>Gammaproteobacteria</taxon>
        <taxon>Lysobacterales</taxon>
        <taxon>Lysobacteraceae</taxon>
        <taxon>Xylella</taxon>
    </lineage>
</organism>
<evidence type="ECO:0000256" key="1">
    <source>
        <dbReference type="SAM" id="MobiDB-lite"/>
    </source>
</evidence>
<protein>
    <recommendedName>
        <fullName evidence="4">Hemagglutinin</fullName>
    </recommendedName>
</protein>